<comment type="caution">
    <text evidence="1">The sequence shown here is derived from an EMBL/GenBank/DDBJ whole genome shotgun (WGS) entry which is preliminary data.</text>
</comment>
<dbReference type="PANTHER" id="PTHR35385:SF2">
    <property type="entry name" value="PROTEIN B, PUTATIVE-RELATED"/>
    <property type="match status" value="1"/>
</dbReference>
<organism evidence="1 2">
    <name type="scientific">Cetraspora pellucida</name>
    <dbReference type="NCBI Taxonomy" id="1433469"/>
    <lineage>
        <taxon>Eukaryota</taxon>
        <taxon>Fungi</taxon>
        <taxon>Fungi incertae sedis</taxon>
        <taxon>Mucoromycota</taxon>
        <taxon>Glomeromycotina</taxon>
        <taxon>Glomeromycetes</taxon>
        <taxon>Diversisporales</taxon>
        <taxon>Gigasporaceae</taxon>
        <taxon>Cetraspora</taxon>
    </lineage>
</organism>
<reference evidence="1" key="1">
    <citation type="submission" date="2021-06" db="EMBL/GenBank/DDBJ databases">
        <authorList>
            <person name="Kallberg Y."/>
            <person name="Tangrot J."/>
            <person name="Rosling A."/>
        </authorList>
    </citation>
    <scope>NUCLEOTIDE SEQUENCE</scope>
    <source>
        <strain evidence="1">FL966</strain>
    </source>
</reference>
<dbReference type="AlphaFoldDB" id="A0A9N9PCD8"/>
<keyword evidence="2" id="KW-1185">Reference proteome</keyword>
<gene>
    <name evidence="1" type="ORF">CPELLU_LOCUS18410</name>
</gene>
<name>A0A9N9PCD8_9GLOM</name>
<accession>A0A9N9PCD8</accession>
<feature type="non-terminal residue" evidence="1">
    <location>
        <position position="1"/>
    </location>
</feature>
<dbReference type="Proteomes" id="UP000789759">
    <property type="component" value="Unassembled WGS sequence"/>
</dbReference>
<sequence>HCMSFCSICNKTKELFFKLFHDGHGPASAYHTYMEEIQLKYENDKRVLADRAICSNRQDIYYLHKKFLNQSVGARNGEEMFNQLTKEVEEFNANGKGHVWMQLYISSTSVSLGQPFVLVIITNLMKRCYSLQQAGELVYMDTTAGLDILNTPLTILSTSMSIGSLPLAVILTSDETAYTFSEALNALKRILPITAFNSRGPIIGPEVIMTDDCKAERMAYIILGMKRPCYYVFFIFYKQCGDGYRMERIVLI</sequence>
<protein>
    <submittedName>
        <fullName evidence="1">16637_t:CDS:1</fullName>
    </submittedName>
</protein>
<evidence type="ECO:0000313" key="1">
    <source>
        <dbReference type="EMBL" id="CAG8808744.1"/>
    </source>
</evidence>
<proteinExistence type="predicted"/>
<evidence type="ECO:0000313" key="2">
    <source>
        <dbReference type="Proteomes" id="UP000789759"/>
    </source>
</evidence>
<dbReference type="EMBL" id="CAJVQA010036565">
    <property type="protein sequence ID" value="CAG8808744.1"/>
    <property type="molecule type" value="Genomic_DNA"/>
</dbReference>
<dbReference type="OrthoDB" id="2317930at2759"/>
<dbReference type="PANTHER" id="PTHR35385">
    <property type="entry name" value="PROTEIN B, PUTATIVE-RELATED-RELATED"/>
    <property type="match status" value="1"/>
</dbReference>